<organism evidence="1 2">
    <name type="scientific">Hymenobacter rubripertinctus</name>
    <dbReference type="NCBI Taxonomy" id="2029981"/>
    <lineage>
        <taxon>Bacteria</taxon>
        <taxon>Pseudomonadati</taxon>
        <taxon>Bacteroidota</taxon>
        <taxon>Cytophagia</taxon>
        <taxon>Cytophagales</taxon>
        <taxon>Hymenobacteraceae</taxon>
        <taxon>Hymenobacter</taxon>
    </lineage>
</organism>
<dbReference type="InterPro" id="IPR009078">
    <property type="entry name" value="Ferritin-like_SF"/>
</dbReference>
<dbReference type="Proteomes" id="UP000284250">
    <property type="component" value="Unassembled WGS sequence"/>
</dbReference>
<evidence type="ECO:0000313" key="2">
    <source>
        <dbReference type="Proteomes" id="UP000284250"/>
    </source>
</evidence>
<accession>A0A418QKG7</accession>
<keyword evidence="2" id="KW-1185">Reference proteome</keyword>
<dbReference type="Pfam" id="PF13668">
    <property type="entry name" value="Ferritin_2"/>
    <property type="match status" value="1"/>
</dbReference>
<comment type="caution">
    <text evidence="1">The sequence shown here is derived from an EMBL/GenBank/DDBJ whole genome shotgun (WGS) entry which is preliminary data.</text>
</comment>
<sequence length="303" mass="32387">MDFLNLLARLADLDTPTLPAAAPRRTALSQLGKAGTALLPALLTGLALPAAAAAAAPQDTRTRLDALRLALQLELLENEFYSRALGLVTGFSAVPFSATEKTALQTIQRHEAQHVTLFQRLITDAGSALEPAARYDFTGSKNGTQPALYPDIQTNPDTFLQVAQLLEDAGVRAYKGQVEFLQTDAYMLEAALRTHSTEARHASHIRTMRRQRGASVKSWVSPADASITTPGSGAAKVYEGEDNATQYVNIGTILTKVPFDSTLPINVGTPALTAAQILAKVAEAFDEPVNAITATALLQLFTY</sequence>
<name>A0A418QKG7_9BACT</name>
<reference evidence="1 2" key="2">
    <citation type="submission" date="2019-01" db="EMBL/GenBank/DDBJ databases">
        <title>Hymenobacter humicola sp. nov., isolated from soils in Antarctica.</title>
        <authorList>
            <person name="Sedlacek I."/>
            <person name="Holochova P."/>
            <person name="Kralova S."/>
            <person name="Pantucek R."/>
            <person name="Stankova E."/>
            <person name="Vrbovska V."/>
            <person name="Kristofova L."/>
            <person name="Svec P."/>
            <person name="Busse H.-J."/>
        </authorList>
    </citation>
    <scope>NUCLEOTIDE SEQUENCE [LARGE SCALE GENOMIC DNA]</scope>
    <source>
        <strain evidence="1 2">CCM 8852</strain>
    </source>
</reference>
<evidence type="ECO:0000313" key="1">
    <source>
        <dbReference type="EMBL" id="RIY05717.1"/>
    </source>
</evidence>
<dbReference type="RefSeq" id="WP_119657599.1">
    <property type="nucleotide sequence ID" value="NZ_JBHUOI010000007.1"/>
</dbReference>
<dbReference type="EMBL" id="QYCN01000050">
    <property type="protein sequence ID" value="RIY05717.1"/>
    <property type="molecule type" value="Genomic_DNA"/>
</dbReference>
<reference evidence="1 2" key="1">
    <citation type="submission" date="2018-09" db="EMBL/GenBank/DDBJ databases">
        <authorList>
            <person name="Zeman M."/>
            <person name="Pardy F."/>
        </authorList>
    </citation>
    <scope>NUCLEOTIDE SEQUENCE [LARGE SCALE GENOMIC DNA]</scope>
    <source>
        <strain evidence="1 2">CCM 8852</strain>
    </source>
</reference>
<protein>
    <submittedName>
        <fullName evidence="1">Ferritin-like domain-containing protein</fullName>
    </submittedName>
</protein>
<gene>
    <name evidence="1" type="ORF">D0T11_20050</name>
</gene>
<proteinExistence type="predicted"/>
<dbReference type="AlphaFoldDB" id="A0A418QKG7"/>
<dbReference type="SUPFAM" id="SSF47240">
    <property type="entry name" value="Ferritin-like"/>
    <property type="match status" value="1"/>
</dbReference>
<dbReference type="OrthoDB" id="954262at2"/>